<sequence>MTATTDSALRVELLGPVRAWARPHEEVELGSLRPRAVFAVLALRVGSVVPREELIDGVWGEEAPPTAEGSLYTYVSQLRKALEPDRRRGVAARLLVSVGSGYSLRVDPGDVDAVAFERLGERARRQLSEQDAEGALRSLDAALAMWRGDALSGLTGPFARAQRQRLGELRVAARELRAEAALANGLHANVVAELSSLVREHPLREQPRALLMLALYRCGRGAEALDVYRQTRQVLVDELGVRPSPRLRALHQQVLSDDPALLPPTAAAVVVTPAAASARSSVTLPRPQLPGAPVLVGREGEERVVREALHDVRAGHGRALWVEGEMGIGKSALVAATLAHAAEAGAQVAHAVADELGRGFPLRLALDCLGVHTRSPDPRRVAISRALRDDQPGRSVLGGGDPVLTAIDRLVDLVEQLCQEAPLALALDDLQWADEASMELWHRLCVRVDRLPLLLVGAARPLPRRPEVEQLRRDVRVRGGELLTPQPLDQDDVAGMVGDLVGAVPGPGLRRITARAGGNPLYVREVADALVREGVVHVGEGTADVGPDALDRVPVSLVSAVADRLGFLSEATREVLRSAALLGGEFAVNDLALVLSRPVSELVKPFEEAVEAGVLRDAGLRLAFRHPLIRQALYEGMPGGLRVALHHQAAQTLAEAGAPVENVARQLLAAEGDVAAWVVDWLAGAAPALTYRAPLVAIELLRRCTGSTPVRDARWATLTAHLSSVLFRMGRDVEAEESARRALPRLTDPDRVAEVRWVLAYVPYRASRAEAALVALHEALEDPVLPDVWRARLVSLLALVQRAGVGDLEASAASAREAVALGERVDDRFSVGQALEVLWQVDAVRRDYTAAVGHLDRALAVVGTDISLADLRLVLLDNRIFTLQCLDRTADAEADLRLAFEIAGHGTPVAGLRVAAAVHHFWLGGWEEVVAQIDAVLEDSSGFTGFGLREGGPVLLLHGVAALVAAHRDDSARLGAHLDAGENLPLVTAADRENCDFLVAARAASADRDGDPARAASVLGGILDTRYAQMMLRHQWLPDLVRYALACGDAATAHEAAAACEAEAARETTRARAAAAARRCRGVLDGDPDGLTGVIAHYRAVGRAFELAQTLEDQAVLLARRGLVTEADGALTEALALYRGFGAAWDERRARARVLDRSV</sequence>
<name>A0ABU0XCU1_9PSEU</name>
<dbReference type="SMART" id="SM01043">
    <property type="entry name" value="BTAD"/>
    <property type="match status" value="1"/>
</dbReference>
<dbReference type="InterPro" id="IPR041664">
    <property type="entry name" value="AAA_16"/>
</dbReference>
<dbReference type="PANTHER" id="PTHR35807">
    <property type="entry name" value="TRANSCRIPTIONAL REGULATOR REDD-RELATED"/>
    <property type="match status" value="1"/>
</dbReference>
<feature type="DNA-binding region" description="OmpR/PhoB-type" evidence="5">
    <location>
        <begin position="1"/>
        <end position="106"/>
    </location>
</feature>
<dbReference type="Gene3D" id="1.25.40.10">
    <property type="entry name" value="Tetratricopeptide repeat domain"/>
    <property type="match status" value="2"/>
</dbReference>
<dbReference type="Proteomes" id="UP001225605">
    <property type="component" value="Unassembled WGS sequence"/>
</dbReference>
<dbReference type="CDD" id="cd00383">
    <property type="entry name" value="trans_reg_C"/>
    <property type="match status" value="1"/>
</dbReference>
<dbReference type="SUPFAM" id="SSF52540">
    <property type="entry name" value="P-loop containing nucleoside triphosphate hydrolases"/>
    <property type="match status" value="1"/>
</dbReference>
<reference evidence="7 8" key="1">
    <citation type="submission" date="2017-06" db="EMBL/GenBank/DDBJ databases">
        <title>Cultured bacterium strain Saccharothrix yanglingensis Hhs.015.</title>
        <authorList>
            <person name="Xia Y."/>
        </authorList>
    </citation>
    <scope>NUCLEOTIDE SEQUENCE [LARGE SCALE GENOMIC DNA]</scope>
    <source>
        <strain evidence="7 8">Hhs.015</strain>
    </source>
</reference>
<dbReference type="Pfam" id="PF00486">
    <property type="entry name" value="Trans_reg_C"/>
    <property type="match status" value="1"/>
</dbReference>
<evidence type="ECO:0000256" key="5">
    <source>
        <dbReference type="PROSITE-ProRule" id="PRU01091"/>
    </source>
</evidence>
<dbReference type="InterPro" id="IPR027417">
    <property type="entry name" value="P-loop_NTPase"/>
</dbReference>
<comment type="caution">
    <text evidence="7">The sequence shown here is derived from an EMBL/GenBank/DDBJ whole genome shotgun (WGS) entry which is preliminary data.</text>
</comment>
<dbReference type="Pfam" id="PF13191">
    <property type="entry name" value="AAA_16"/>
    <property type="match status" value="1"/>
</dbReference>
<evidence type="ECO:0000256" key="4">
    <source>
        <dbReference type="ARBA" id="ARBA00023163"/>
    </source>
</evidence>
<dbReference type="InterPro" id="IPR051677">
    <property type="entry name" value="AfsR-DnrI-RedD_regulator"/>
</dbReference>
<keyword evidence="2" id="KW-0805">Transcription regulation</keyword>
<keyword evidence="4" id="KW-0804">Transcription</keyword>
<dbReference type="InterPro" id="IPR036388">
    <property type="entry name" value="WH-like_DNA-bd_sf"/>
</dbReference>
<organism evidence="7 8">
    <name type="scientific">Saccharothrix yanglingensis</name>
    <dbReference type="NCBI Taxonomy" id="659496"/>
    <lineage>
        <taxon>Bacteria</taxon>
        <taxon>Bacillati</taxon>
        <taxon>Actinomycetota</taxon>
        <taxon>Actinomycetes</taxon>
        <taxon>Pseudonocardiales</taxon>
        <taxon>Pseudonocardiaceae</taxon>
        <taxon>Saccharothrix</taxon>
    </lineage>
</organism>
<protein>
    <submittedName>
        <fullName evidence="7">Transcriptional regulator</fullName>
    </submittedName>
</protein>
<evidence type="ECO:0000256" key="1">
    <source>
        <dbReference type="ARBA" id="ARBA00005820"/>
    </source>
</evidence>
<keyword evidence="8" id="KW-1185">Reference proteome</keyword>
<dbReference type="InterPro" id="IPR005158">
    <property type="entry name" value="BTAD"/>
</dbReference>
<dbReference type="SUPFAM" id="SSF46894">
    <property type="entry name" value="C-terminal effector domain of the bipartite response regulators"/>
    <property type="match status" value="1"/>
</dbReference>
<evidence type="ECO:0000313" key="8">
    <source>
        <dbReference type="Proteomes" id="UP001225605"/>
    </source>
</evidence>
<dbReference type="SMART" id="SM00862">
    <property type="entry name" value="Trans_reg_C"/>
    <property type="match status" value="1"/>
</dbReference>
<dbReference type="CDD" id="cd15831">
    <property type="entry name" value="BTAD"/>
    <property type="match status" value="1"/>
</dbReference>
<gene>
    <name evidence="7" type="ORF">CKY47_34925</name>
</gene>
<dbReference type="RefSeq" id="WP_306750727.1">
    <property type="nucleotide sequence ID" value="NZ_NSDM01000028.1"/>
</dbReference>
<dbReference type="PANTHER" id="PTHR35807:SF1">
    <property type="entry name" value="TRANSCRIPTIONAL REGULATOR REDD"/>
    <property type="match status" value="1"/>
</dbReference>
<evidence type="ECO:0000259" key="6">
    <source>
        <dbReference type="PROSITE" id="PS51755"/>
    </source>
</evidence>
<dbReference type="InterPro" id="IPR016032">
    <property type="entry name" value="Sig_transdc_resp-reg_C-effctor"/>
</dbReference>
<accession>A0ABU0XCU1</accession>
<keyword evidence="3 5" id="KW-0238">DNA-binding</keyword>
<feature type="domain" description="OmpR/PhoB-type" evidence="6">
    <location>
        <begin position="1"/>
        <end position="106"/>
    </location>
</feature>
<dbReference type="Pfam" id="PF03704">
    <property type="entry name" value="BTAD"/>
    <property type="match status" value="1"/>
</dbReference>
<dbReference type="InterPro" id="IPR001867">
    <property type="entry name" value="OmpR/PhoB-type_DNA-bd"/>
</dbReference>
<dbReference type="EMBL" id="NSDM01000028">
    <property type="protein sequence ID" value="MDQ2589049.1"/>
    <property type="molecule type" value="Genomic_DNA"/>
</dbReference>
<proteinExistence type="inferred from homology"/>
<evidence type="ECO:0000256" key="2">
    <source>
        <dbReference type="ARBA" id="ARBA00023015"/>
    </source>
</evidence>
<evidence type="ECO:0000313" key="7">
    <source>
        <dbReference type="EMBL" id="MDQ2589049.1"/>
    </source>
</evidence>
<dbReference type="InterPro" id="IPR011990">
    <property type="entry name" value="TPR-like_helical_dom_sf"/>
</dbReference>
<dbReference type="SUPFAM" id="SSF48452">
    <property type="entry name" value="TPR-like"/>
    <property type="match status" value="2"/>
</dbReference>
<comment type="similarity">
    <text evidence="1">Belongs to the AfsR/DnrI/RedD regulatory family.</text>
</comment>
<dbReference type="Gene3D" id="1.10.10.10">
    <property type="entry name" value="Winged helix-like DNA-binding domain superfamily/Winged helix DNA-binding domain"/>
    <property type="match status" value="1"/>
</dbReference>
<dbReference type="PROSITE" id="PS51755">
    <property type="entry name" value="OMPR_PHOB"/>
    <property type="match status" value="1"/>
</dbReference>
<evidence type="ECO:0000256" key="3">
    <source>
        <dbReference type="ARBA" id="ARBA00023125"/>
    </source>
</evidence>